<keyword evidence="3" id="KW-0472">Membrane</keyword>
<dbReference type="SUPFAM" id="SSF103481">
    <property type="entry name" value="Multidrug resistance efflux transporter EmrE"/>
    <property type="match status" value="2"/>
</dbReference>
<dbReference type="Pfam" id="PF00892">
    <property type="entry name" value="EamA"/>
    <property type="match status" value="2"/>
</dbReference>
<evidence type="ECO:0000256" key="1">
    <source>
        <dbReference type="ARBA" id="ARBA00004127"/>
    </source>
</evidence>
<feature type="transmembrane region" description="Helical" evidence="3">
    <location>
        <begin position="121"/>
        <end position="139"/>
    </location>
</feature>
<keyword evidence="3" id="KW-0812">Transmembrane</keyword>
<evidence type="ECO:0000256" key="3">
    <source>
        <dbReference type="SAM" id="Phobius"/>
    </source>
</evidence>
<evidence type="ECO:0000259" key="4">
    <source>
        <dbReference type="Pfam" id="PF00892"/>
    </source>
</evidence>
<feature type="domain" description="EamA" evidence="4">
    <location>
        <begin position="12"/>
        <end position="140"/>
    </location>
</feature>
<accession>A0A918D2D1</accession>
<keyword evidence="6" id="KW-1185">Reference proteome</keyword>
<proteinExistence type="inferred from homology"/>
<sequence>MRLPAFNPKAALFIGVTAVSTSAILVRLAEDAPAAMTAFYRLFFAVIMMAPFILINYRHEFKQISKRNWILSILAGIFLAAHFIFWFESLSHTSVASSVVFVSIQPVFAFLGTYLLFQERFSYGAIISMIITLFGSLIIGWGDFQLGGNELLGDVLAILGAIGITGYFLIGQSARKSLSLMTYTFIVYGVASVTLFIYNLGLQHSFTGYSATNWYAFLALAIIPTFFGHSIFNWCLRWLSTTTVSMAGLLEPVGAALLAYIFLNEAITWSQFLGGTIVIFGLYLFIISTSKKTNVTISQRKK</sequence>
<evidence type="ECO:0000313" key="5">
    <source>
        <dbReference type="EMBL" id="GGN58695.1"/>
    </source>
</evidence>
<dbReference type="RefSeq" id="WP_188857122.1">
    <property type="nucleotide sequence ID" value="NZ_BMOS01000013.1"/>
</dbReference>
<dbReference type="Proteomes" id="UP000624041">
    <property type="component" value="Unassembled WGS sequence"/>
</dbReference>
<feature type="transmembrane region" description="Helical" evidence="3">
    <location>
        <begin position="151"/>
        <end position="170"/>
    </location>
</feature>
<feature type="transmembrane region" description="Helical" evidence="3">
    <location>
        <begin position="243"/>
        <end position="263"/>
    </location>
</feature>
<dbReference type="GO" id="GO:0016020">
    <property type="term" value="C:membrane"/>
    <property type="evidence" value="ECO:0007669"/>
    <property type="project" value="InterPro"/>
</dbReference>
<name>A0A918D2D1_9BACI</name>
<dbReference type="AlphaFoldDB" id="A0A918D2D1"/>
<evidence type="ECO:0000313" key="6">
    <source>
        <dbReference type="Proteomes" id="UP000624041"/>
    </source>
</evidence>
<protein>
    <submittedName>
        <fullName evidence="5">Membrane protein</fullName>
    </submittedName>
</protein>
<gene>
    <name evidence="5" type="ORF">GCM10007971_21060</name>
</gene>
<comment type="similarity">
    <text evidence="2">Belongs to the EamA transporter family.</text>
</comment>
<dbReference type="InterPro" id="IPR000620">
    <property type="entry name" value="EamA_dom"/>
</dbReference>
<keyword evidence="3" id="KW-1133">Transmembrane helix</keyword>
<reference evidence="5" key="2">
    <citation type="submission" date="2020-09" db="EMBL/GenBank/DDBJ databases">
        <authorList>
            <person name="Sun Q."/>
            <person name="Ohkuma M."/>
        </authorList>
    </citation>
    <scope>NUCLEOTIDE SEQUENCE</scope>
    <source>
        <strain evidence="5">JCM 17251</strain>
    </source>
</reference>
<feature type="transmembrane region" description="Helical" evidence="3">
    <location>
        <begin position="269"/>
        <end position="287"/>
    </location>
</feature>
<comment type="subcellular location">
    <subcellularLocation>
        <location evidence="1">Endomembrane system</location>
        <topology evidence="1">Multi-pass membrane protein</topology>
    </subcellularLocation>
</comment>
<organism evidence="5 6">
    <name type="scientific">Oceanobacillus indicireducens</name>
    <dbReference type="NCBI Taxonomy" id="1004261"/>
    <lineage>
        <taxon>Bacteria</taxon>
        <taxon>Bacillati</taxon>
        <taxon>Bacillota</taxon>
        <taxon>Bacilli</taxon>
        <taxon>Bacillales</taxon>
        <taxon>Bacillaceae</taxon>
        <taxon>Oceanobacillus</taxon>
    </lineage>
</organism>
<feature type="domain" description="EamA" evidence="4">
    <location>
        <begin position="152"/>
        <end position="286"/>
    </location>
</feature>
<feature type="transmembrane region" description="Helical" evidence="3">
    <location>
        <begin position="39"/>
        <end position="57"/>
    </location>
</feature>
<feature type="transmembrane region" description="Helical" evidence="3">
    <location>
        <begin position="214"/>
        <end position="236"/>
    </location>
</feature>
<reference evidence="5" key="1">
    <citation type="journal article" date="2014" name="Int. J. Syst. Evol. Microbiol.">
        <title>Complete genome sequence of Corynebacterium casei LMG S-19264T (=DSM 44701T), isolated from a smear-ripened cheese.</title>
        <authorList>
            <consortium name="US DOE Joint Genome Institute (JGI-PGF)"/>
            <person name="Walter F."/>
            <person name="Albersmeier A."/>
            <person name="Kalinowski J."/>
            <person name="Ruckert C."/>
        </authorList>
    </citation>
    <scope>NUCLEOTIDE SEQUENCE</scope>
    <source>
        <strain evidence="5">JCM 17251</strain>
    </source>
</reference>
<dbReference type="InterPro" id="IPR037185">
    <property type="entry name" value="EmrE-like"/>
</dbReference>
<dbReference type="PANTHER" id="PTHR22911">
    <property type="entry name" value="ACYL-MALONYL CONDENSING ENZYME-RELATED"/>
    <property type="match status" value="1"/>
</dbReference>
<evidence type="ECO:0000256" key="2">
    <source>
        <dbReference type="ARBA" id="ARBA00007362"/>
    </source>
</evidence>
<feature type="transmembrane region" description="Helical" evidence="3">
    <location>
        <begin position="182"/>
        <end position="202"/>
    </location>
</feature>
<feature type="transmembrane region" description="Helical" evidence="3">
    <location>
        <begin position="93"/>
        <end position="114"/>
    </location>
</feature>
<comment type="caution">
    <text evidence="5">The sequence shown here is derived from an EMBL/GenBank/DDBJ whole genome shotgun (WGS) entry which is preliminary data.</text>
</comment>
<dbReference type="PANTHER" id="PTHR22911:SF76">
    <property type="entry name" value="EAMA DOMAIN-CONTAINING PROTEIN"/>
    <property type="match status" value="1"/>
</dbReference>
<feature type="transmembrane region" description="Helical" evidence="3">
    <location>
        <begin position="69"/>
        <end position="87"/>
    </location>
</feature>
<dbReference type="EMBL" id="BMOS01000013">
    <property type="protein sequence ID" value="GGN58695.1"/>
    <property type="molecule type" value="Genomic_DNA"/>
</dbReference>